<accession>A0A0N9I463</accession>
<dbReference type="Pfam" id="PF00668">
    <property type="entry name" value="Condensation"/>
    <property type="match status" value="1"/>
</dbReference>
<dbReference type="PANTHER" id="PTHR45527">
    <property type="entry name" value="NONRIBOSOMAL PEPTIDE SYNTHETASE"/>
    <property type="match status" value="1"/>
</dbReference>
<evidence type="ECO:0000259" key="1">
    <source>
        <dbReference type="Pfam" id="PF00668"/>
    </source>
</evidence>
<dbReference type="GO" id="GO:0031177">
    <property type="term" value="F:phosphopantetheine binding"/>
    <property type="evidence" value="ECO:0007669"/>
    <property type="project" value="TreeGrafter"/>
</dbReference>
<dbReference type="AlphaFoldDB" id="A0A0N9I463"/>
<proteinExistence type="predicted"/>
<keyword evidence="3" id="KW-1185">Reference proteome</keyword>
<dbReference type="PANTHER" id="PTHR45527:SF1">
    <property type="entry name" value="FATTY ACID SYNTHASE"/>
    <property type="match status" value="1"/>
</dbReference>
<sequence>MTSVPVRFHVPGARTGPVTLGQRNVLRWIGKDPSHRSDSVPAFAEVPPGTDLYEIADVVRLLLVRHESLRTTFTAGPDPVQRVIGDGEVSVEISEVQGEPYAFVRDLVSRMLAEPFGLTTGLPVRITAVTRDNEPFLVVFVFSHIAVDVAGAAIVGQQCAQLLDGGRDSWAPGVVGHQPVDQARWERSEAGERRIRSALRYWETQLRRVPQAMFAVPAHPDGSPGHCEVRMRSRAIAQALRTVVARNSVSHSTVIFAASATLLAVFTGSASNGLVSVCGNRFRTGWRDYAGTIAQDALVPFTLDPAATFAGVVRHIQAATMNAYRYAQFDSADLWAIIDAVSAERGTQFHRDCVFNDTGVHSDLRRIDSSTVDAAELAQATKQTRLEFADDRELPAAFFLTLAGISDEEVDIRLYADTRFLPAAQVQQFLLGVERLLVTEATTPLRVAEVPDLTGIRAVPRSADWHLIDSCWVDLAAVQRVLLDPFNGKVFVEDDRLVAYTSGDLTPEALHAACMAELAGQFSVMCPHRYVICASPPTDAGDHAAWRSRPVVRQGSGRSFGTGE</sequence>
<dbReference type="InterPro" id="IPR023213">
    <property type="entry name" value="CAT-like_dom_sf"/>
</dbReference>
<name>A0A0N9I463_9PSEU</name>
<evidence type="ECO:0000313" key="2">
    <source>
        <dbReference type="EMBL" id="ALG10445.1"/>
    </source>
</evidence>
<dbReference type="SUPFAM" id="SSF52777">
    <property type="entry name" value="CoA-dependent acyltransferases"/>
    <property type="match status" value="2"/>
</dbReference>
<dbReference type="GO" id="GO:0043041">
    <property type="term" value="P:amino acid activation for nonribosomal peptide biosynthetic process"/>
    <property type="evidence" value="ECO:0007669"/>
    <property type="project" value="TreeGrafter"/>
</dbReference>
<dbReference type="GO" id="GO:0005737">
    <property type="term" value="C:cytoplasm"/>
    <property type="evidence" value="ECO:0007669"/>
    <property type="project" value="TreeGrafter"/>
</dbReference>
<feature type="domain" description="Condensation" evidence="1">
    <location>
        <begin position="33"/>
        <end position="437"/>
    </location>
</feature>
<dbReference type="EMBL" id="CP012752">
    <property type="protein sequence ID" value="ALG10445.1"/>
    <property type="molecule type" value="Genomic_DNA"/>
</dbReference>
<gene>
    <name evidence="2" type="ORF">AOZ06_29295</name>
</gene>
<protein>
    <recommendedName>
        <fullName evidence="1">Condensation domain-containing protein</fullName>
    </recommendedName>
</protein>
<dbReference type="GO" id="GO:0003824">
    <property type="term" value="F:catalytic activity"/>
    <property type="evidence" value="ECO:0007669"/>
    <property type="project" value="InterPro"/>
</dbReference>
<dbReference type="STRING" id="860235.AOZ06_29295"/>
<dbReference type="Proteomes" id="UP000063699">
    <property type="component" value="Chromosome"/>
</dbReference>
<organism evidence="2 3">
    <name type="scientific">Kibdelosporangium phytohabitans</name>
    <dbReference type="NCBI Taxonomy" id="860235"/>
    <lineage>
        <taxon>Bacteria</taxon>
        <taxon>Bacillati</taxon>
        <taxon>Actinomycetota</taxon>
        <taxon>Actinomycetes</taxon>
        <taxon>Pseudonocardiales</taxon>
        <taxon>Pseudonocardiaceae</taxon>
        <taxon>Kibdelosporangium</taxon>
    </lineage>
</organism>
<reference evidence="2 3" key="1">
    <citation type="submission" date="2015-07" db="EMBL/GenBank/DDBJ databases">
        <title>Genome sequencing of Kibdelosporangium phytohabitans.</title>
        <authorList>
            <person name="Qin S."/>
            <person name="Xing K."/>
        </authorList>
    </citation>
    <scope>NUCLEOTIDE SEQUENCE [LARGE SCALE GENOMIC DNA]</scope>
    <source>
        <strain evidence="2 3">KLBMP1111</strain>
    </source>
</reference>
<dbReference type="Gene3D" id="3.30.559.30">
    <property type="entry name" value="Nonribosomal peptide synthetase, condensation domain"/>
    <property type="match status" value="1"/>
</dbReference>
<evidence type="ECO:0000313" key="3">
    <source>
        <dbReference type="Proteomes" id="UP000063699"/>
    </source>
</evidence>
<dbReference type="InterPro" id="IPR001242">
    <property type="entry name" value="Condensation_dom"/>
</dbReference>
<dbReference type="GO" id="GO:0008610">
    <property type="term" value="P:lipid biosynthetic process"/>
    <property type="evidence" value="ECO:0007669"/>
    <property type="project" value="UniProtKB-ARBA"/>
</dbReference>
<dbReference type="Gene3D" id="3.30.559.10">
    <property type="entry name" value="Chloramphenicol acetyltransferase-like domain"/>
    <property type="match status" value="1"/>
</dbReference>
<dbReference type="KEGG" id="kphy:AOZ06_29295"/>
<dbReference type="GO" id="GO:0044550">
    <property type="term" value="P:secondary metabolite biosynthetic process"/>
    <property type="evidence" value="ECO:0007669"/>
    <property type="project" value="TreeGrafter"/>
</dbReference>